<dbReference type="InterPro" id="IPR045063">
    <property type="entry name" value="Dynamin_N"/>
</dbReference>
<dbReference type="PANTHER" id="PTHR11566:SF231">
    <property type="entry name" value="INTERFERON-INDUCED GTP-BINDING PROTEIN MX"/>
    <property type="match status" value="1"/>
</dbReference>
<keyword evidence="1 3" id="KW-0547">Nucleotide-binding</keyword>
<dbReference type="InterPro" id="IPR000375">
    <property type="entry name" value="Dynamin_stalk"/>
</dbReference>
<dbReference type="PANTHER" id="PTHR11566">
    <property type="entry name" value="DYNAMIN"/>
    <property type="match status" value="1"/>
</dbReference>
<keyword evidence="2 3" id="KW-0342">GTP-binding</keyword>
<dbReference type="Gene3D" id="3.40.50.300">
    <property type="entry name" value="P-loop containing nucleotide triphosphate hydrolases"/>
    <property type="match status" value="1"/>
</dbReference>
<dbReference type="PROSITE" id="PS00410">
    <property type="entry name" value="G_DYNAMIN_1"/>
    <property type="match status" value="1"/>
</dbReference>
<feature type="non-terminal residue" evidence="5">
    <location>
        <position position="1"/>
    </location>
</feature>
<feature type="domain" description="Dynamin-type G" evidence="4">
    <location>
        <begin position="34"/>
        <end position="307"/>
    </location>
</feature>
<evidence type="ECO:0000313" key="6">
    <source>
        <dbReference type="Proteomes" id="UP001162483"/>
    </source>
</evidence>
<evidence type="ECO:0000256" key="3">
    <source>
        <dbReference type="RuleBase" id="RU003932"/>
    </source>
</evidence>
<name>A0ABN9C4N6_9NEOB</name>
<evidence type="ECO:0000256" key="2">
    <source>
        <dbReference type="ARBA" id="ARBA00023134"/>
    </source>
</evidence>
<sequence length="355" mass="39480">KAQPYNSLKQEFDHQIRPCIDLIDSLRALGVEKDLSLPAIAVIGDQSSGKSSVLEALSGVCLPRGSGIVTRCPLELKLKKSPEGSRWYGKISYQNQMEEILNSAEVENEVRKAQNLIAGEGKGIGDELITLEVVSPNVPDVTLIDLPGIARVALPEQPPDIEQQIKQMIMKYITRQETINLVVIPSNVDIATTEALQMAKQVDPNGERTVGILTKPDLVDKGTENEIAGVVRNRVYILNKGYTIVKCRGQSEIMNRVSLEDATNNERAFFENHQFFRVLLDEGYATIPTLAVKLTTELVQHIIRALPFLENQIRIKLKEAQDGLNDIGTKVPETDKQRLHFLIKVRDVTLSSIIN</sequence>
<evidence type="ECO:0000256" key="1">
    <source>
        <dbReference type="ARBA" id="ARBA00022741"/>
    </source>
</evidence>
<protein>
    <recommendedName>
        <fullName evidence="4">Dynamin-type G domain-containing protein</fullName>
    </recommendedName>
</protein>
<comment type="similarity">
    <text evidence="3">Belongs to the TRAFAC class dynamin-like GTPase superfamily. Dynamin/Fzo/YdjA family.</text>
</comment>
<dbReference type="SMART" id="SM00053">
    <property type="entry name" value="DYNc"/>
    <property type="match status" value="1"/>
</dbReference>
<evidence type="ECO:0000313" key="5">
    <source>
        <dbReference type="EMBL" id="CAI9554960.1"/>
    </source>
</evidence>
<dbReference type="Pfam" id="PF01031">
    <property type="entry name" value="Dynamin_M"/>
    <property type="match status" value="1"/>
</dbReference>
<dbReference type="PRINTS" id="PR00195">
    <property type="entry name" value="DYNAMIN"/>
</dbReference>
<evidence type="ECO:0000259" key="4">
    <source>
        <dbReference type="PROSITE" id="PS51718"/>
    </source>
</evidence>
<dbReference type="PROSITE" id="PS51718">
    <property type="entry name" value="G_DYNAMIN_2"/>
    <property type="match status" value="1"/>
</dbReference>
<dbReference type="InterPro" id="IPR027417">
    <property type="entry name" value="P-loop_NTPase"/>
</dbReference>
<dbReference type="InterPro" id="IPR001401">
    <property type="entry name" value="Dynamin_GTPase"/>
</dbReference>
<gene>
    <name evidence="5" type="ORF">SPARVUS_LOCUS4302029</name>
</gene>
<keyword evidence="6" id="KW-1185">Reference proteome</keyword>
<dbReference type="SUPFAM" id="SSF52540">
    <property type="entry name" value="P-loop containing nucleoside triphosphate hydrolases"/>
    <property type="match status" value="1"/>
</dbReference>
<dbReference type="CDD" id="cd08771">
    <property type="entry name" value="DLP_1"/>
    <property type="match status" value="1"/>
</dbReference>
<accession>A0ABN9C4N6</accession>
<organism evidence="5 6">
    <name type="scientific">Staurois parvus</name>
    <dbReference type="NCBI Taxonomy" id="386267"/>
    <lineage>
        <taxon>Eukaryota</taxon>
        <taxon>Metazoa</taxon>
        <taxon>Chordata</taxon>
        <taxon>Craniata</taxon>
        <taxon>Vertebrata</taxon>
        <taxon>Euteleostomi</taxon>
        <taxon>Amphibia</taxon>
        <taxon>Batrachia</taxon>
        <taxon>Anura</taxon>
        <taxon>Neobatrachia</taxon>
        <taxon>Ranoidea</taxon>
        <taxon>Ranidae</taxon>
        <taxon>Staurois</taxon>
    </lineage>
</organism>
<comment type="caution">
    <text evidence="5">The sequence shown here is derived from an EMBL/GenBank/DDBJ whole genome shotgun (WGS) entry which is preliminary data.</text>
</comment>
<dbReference type="Proteomes" id="UP001162483">
    <property type="component" value="Unassembled WGS sequence"/>
</dbReference>
<dbReference type="InterPro" id="IPR022812">
    <property type="entry name" value="Dynamin"/>
</dbReference>
<dbReference type="InterPro" id="IPR030381">
    <property type="entry name" value="G_DYNAMIN_dom"/>
</dbReference>
<dbReference type="InterPro" id="IPR019762">
    <property type="entry name" value="Dynamin_GTPase_CS"/>
</dbReference>
<dbReference type="Pfam" id="PF00350">
    <property type="entry name" value="Dynamin_N"/>
    <property type="match status" value="1"/>
</dbReference>
<reference evidence="5" key="1">
    <citation type="submission" date="2023-05" db="EMBL/GenBank/DDBJ databases">
        <authorList>
            <person name="Stuckert A."/>
        </authorList>
    </citation>
    <scope>NUCLEOTIDE SEQUENCE</scope>
</reference>
<dbReference type="EMBL" id="CATNWA010007855">
    <property type="protein sequence ID" value="CAI9554960.1"/>
    <property type="molecule type" value="Genomic_DNA"/>
</dbReference>
<proteinExistence type="inferred from homology"/>